<name>A0A239HCN0_9ACTN</name>
<dbReference type="InterPro" id="IPR036866">
    <property type="entry name" value="RibonucZ/Hydroxyglut_hydro"/>
</dbReference>
<organism evidence="6 7">
    <name type="scientific">Actinoplanes regularis</name>
    <dbReference type="NCBI Taxonomy" id="52697"/>
    <lineage>
        <taxon>Bacteria</taxon>
        <taxon>Bacillati</taxon>
        <taxon>Actinomycetota</taxon>
        <taxon>Actinomycetes</taxon>
        <taxon>Micromonosporales</taxon>
        <taxon>Micromonosporaceae</taxon>
        <taxon>Actinoplanes</taxon>
    </lineage>
</organism>
<dbReference type="SMART" id="SM00849">
    <property type="entry name" value="Lactamase_B"/>
    <property type="match status" value="1"/>
</dbReference>
<reference evidence="6 7" key="1">
    <citation type="submission" date="2017-06" db="EMBL/GenBank/DDBJ databases">
        <authorList>
            <person name="Kim H.J."/>
            <person name="Triplett B.A."/>
        </authorList>
    </citation>
    <scope>NUCLEOTIDE SEQUENCE [LARGE SCALE GENOMIC DNA]</scope>
    <source>
        <strain evidence="6 7">DSM 43151</strain>
    </source>
</reference>
<dbReference type="Pfam" id="PF00753">
    <property type="entry name" value="Lactamase_B"/>
    <property type="match status" value="1"/>
</dbReference>
<evidence type="ECO:0000256" key="4">
    <source>
        <dbReference type="ARBA" id="ARBA00022833"/>
    </source>
</evidence>
<dbReference type="Proteomes" id="UP000198415">
    <property type="component" value="Unassembled WGS sequence"/>
</dbReference>
<keyword evidence="4" id="KW-0862">Zinc</keyword>
<dbReference type="GO" id="GO:0046872">
    <property type="term" value="F:metal ion binding"/>
    <property type="evidence" value="ECO:0007669"/>
    <property type="project" value="UniProtKB-KW"/>
</dbReference>
<evidence type="ECO:0000256" key="3">
    <source>
        <dbReference type="ARBA" id="ARBA00022801"/>
    </source>
</evidence>
<dbReference type="PANTHER" id="PTHR42978:SF6">
    <property type="entry name" value="QUORUM-QUENCHING LACTONASE YTNP-RELATED"/>
    <property type="match status" value="1"/>
</dbReference>
<keyword evidence="2" id="KW-0479">Metal-binding</keyword>
<dbReference type="InterPro" id="IPR051013">
    <property type="entry name" value="MBL_superfamily_lactonases"/>
</dbReference>
<sequence>MRRSAPAGVGADSGRTRNVGTFTVHALCDGVGTFFEPLSSAFPDAGATELAAAVALDPESFPPDGRWRLHFHAFLIRPRAGGAILIDAGIGDANAPAAEWAPTPGRMPENLKLLGVAPSDVDTVLLTHLHSDHVGWSVVNGRPCFPNARYVVPKADHDAVGKLNPRVRDEILAPLAATGQLDLIEGKVRLGPGITTVPTPGHTPGHTSALLESGDDAIVFSGDAVLNALQLVAPRVAYLLDDNPEAARAARLALLDQARLRGAWLATSHLTDPFLRV</sequence>
<dbReference type="GO" id="GO:0016787">
    <property type="term" value="F:hydrolase activity"/>
    <property type="evidence" value="ECO:0007669"/>
    <property type="project" value="UniProtKB-KW"/>
</dbReference>
<gene>
    <name evidence="6" type="ORF">SAMN06264365_12436</name>
</gene>
<accession>A0A239HCN0</accession>
<dbReference type="AlphaFoldDB" id="A0A239HCN0"/>
<dbReference type="Gene3D" id="3.60.15.10">
    <property type="entry name" value="Ribonuclease Z/Hydroxyacylglutathione hydrolase-like"/>
    <property type="match status" value="1"/>
</dbReference>
<evidence type="ECO:0000259" key="5">
    <source>
        <dbReference type="SMART" id="SM00849"/>
    </source>
</evidence>
<keyword evidence="7" id="KW-1185">Reference proteome</keyword>
<evidence type="ECO:0000313" key="7">
    <source>
        <dbReference type="Proteomes" id="UP000198415"/>
    </source>
</evidence>
<evidence type="ECO:0000313" key="6">
    <source>
        <dbReference type="EMBL" id="SNS79110.1"/>
    </source>
</evidence>
<dbReference type="InterPro" id="IPR001279">
    <property type="entry name" value="Metallo-B-lactamas"/>
</dbReference>
<proteinExistence type="inferred from homology"/>
<feature type="domain" description="Metallo-beta-lactamase" evidence="5">
    <location>
        <begin position="70"/>
        <end position="269"/>
    </location>
</feature>
<dbReference type="PANTHER" id="PTHR42978">
    <property type="entry name" value="QUORUM-QUENCHING LACTONASE YTNP-RELATED-RELATED"/>
    <property type="match status" value="1"/>
</dbReference>
<dbReference type="SUPFAM" id="SSF56281">
    <property type="entry name" value="Metallo-hydrolase/oxidoreductase"/>
    <property type="match status" value="1"/>
</dbReference>
<dbReference type="OrthoDB" id="5177904at2"/>
<comment type="similarity">
    <text evidence="1">Belongs to the metallo-beta-lactamase superfamily.</text>
</comment>
<evidence type="ECO:0000256" key="2">
    <source>
        <dbReference type="ARBA" id="ARBA00022723"/>
    </source>
</evidence>
<dbReference type="EMBL" id="FZNR01000024">
    <property type="protein sequence ID" value="SNS79110.1"/>
    <property type="molecule type" value="Genomic_DNA"/>
</dbReference>
<protein>
    <submittedName>
        <fullName evidence="6">Glyoxylase, beta-lactamase superfamily II</fullName>
    </submittedName>
</protein>
<evidence type="ECO:0000256" key="1">
    <source>
        <dbReference type="ARBA" id="ARBA00007749"/>
    </source>
</evidence>
<keyword evidence="3" id="KW-0378">Hydrolase</keyword>